<dbReference type="Proteomes" id="UP001596016">
    <property type="component" value="Unassembled WGS sequence"/>
</dbReference>
<accession>A0ABW0GWA6</accession>
<feature type="domain" description="N-acetyltransferase" evidence="1">
    <location>
        <begin position="32"/>
        <end position="186"/>
    </location>
</feature>
<protein>
    <submittedName>
        <fullName evidence="2">GNAT family N-acetyltransferase</fullName>
        <ecNumber evidence="2">2.3.1.-</ecNumber>
    </submittedName>
</protein>
<dbReference type="EMBL" id="JBHSLL010000021">
    <property type="protein sequence ID" value="MFC5385956.1"/>
    <property type="molecule type" value="Genomic_DNA"/>
</dbReference>
<evidence type="ECO:0000313" key="2">
    <source>
        <dbReference type="EMBL" id="MFC5385956.1"/>
    </source>
</evidence>
<sequence>MRQMQPEPIEVTVVFLEMEVRPTSFPPLPGNRQIALLRTHDIPLHFYRYLTDRVGRKWSWVHTLRQSDEELLKELHGKDREVWVLYLEGSPAGFFDLSRATPGVVDLGYFGLMKHAMGQGLGRWFLGSALSVCWETQPRLVTVQTCTLDHPAALPLYQKMGFHPVGQSHEVIQPLSFDERMAIVMR</sequence>
<dbReference type="PROSITE" id="PS51186">
    <property type="entry name" value="GNAT"/>
    <property type="match status" value="1"/>
</dbReference>
<keyword evidence="3" id="KW-1185">Reference proteome</keyword>
<evidence type="ECO:0000313" key="3">
    <source>
        <dbReference type="Proteomes" id="UP001596016"/>
    </source>
</evidence>
<keyword evidence="2" id="KW-0808">Transferase</keyword>
<comment type="caution">
    <text evidence="2">The sequence shown here is derived from an EMBL/GenBank/DDBJ whole genome shotgun (WGS) entry which is preliminary data.</text>
</comment>
<dbReference type="Pfam" id="PF00583">
    <property type="entry name" value="Acetyltransf_1"/>
    <property type="match status" value="1"/>
</dbReference>
<gene>
    <name evidence="2" type="ORF">ACFPLB_08260</name>
</gene>
<keyword evidence="2" id="KW-0012">Acyltransferase</keyword>
<dbReference type="SUPFAM" id="SSF55729">
    <property type="entry name" value="Acyl-CoA N-acyltransferases (Nat)"/>
    <property type="match status" value="1"/>
</dbReference>
<dbReference type="GO" id="GO:0016746">
    <property type="term" value="F:acyltransferase activity"/>
    <property type="evidence" value="ECO:0007669"/>
    <property type="project" value="UniProtKB-KW"/>
</dbReference>
<proteinExistence type="predicted"/>
<dbReference type="EC" id="2.3.1.-" evidence="2"/>
<dbReference type="Gene3D" id="3.40.630.30">
    <property type="match status" value="1"/>
</dbReference>
<evidence type="ECO:0000259" key="1">
    <source>
        <dbReference type="PROSITE" id="PS51186"/>
    </source>
</evidence>
<dbReference type="InterPro" id="IPR016181">
    <property type="entry name" value="Acyl_CoA_acyltransferase"/>
</dbReference>
<dbReference type="RefSeq" id="WP_378228882.1">
    <property type="nucleotide sequence ID" value="NZ_JBHSLL010000021.1"/>
</dbReference>
<name>A0ABW0GWA6_9HYPH</name>
<organism evidence="2 3">
    <name type="scientific">Aquamicrobium segne</name>
    <dbReference type="NCBI Taxonomy" id="469547"/>
    <lineage>
        <taxon>Bacteria</taxon>
        <taxon>Pseudomonadati</taxon>
        <taxon>Pseudomonadota</taxon>
        <taxon>Alphaproteobacteria</taxon>
        <taxon>Hyphomicrobiales</taxon>
        <taxon>Phyllobacteriaceae</taxon>
        <taxon>Aquamicrobium</taxon>
    </lineage>
</organism>
<dbReference type="InterPro" id="IPR000182">
    <property type="entry name" value="GNAT_dom"/>
</dbReference>
<reference evidence="3" key="1">
    <citation type="journal article" date="2019" name="Int. J. Syst. Evol. Microbiol.">
        <title>The Global Catalogue of Microorganisms (GCM) 10K type strain sequencing project: providing services to taxonomists for standard genome sequencing and annotation.</title>
        <authorList>
            <consortium name="The Broad Institute Genomics Platform"/>
            <consortium name="The Broad Institute Genome Sequencing Center for Infectious Disease"/>
            <person name="Wu L."/>
            <person name="Ma J."/>
        </authorList>
    </citation>
    <scope>NUCLEOTIDE SEQUENCE [LARGE SCALE GENOMIC DNA]</scope>
    <source>
        <strain evidence="3">CGMCC 4.1415</strain>
    </source>
</reference>